<proteinExistence type="predicted"/>
<accession>A0A5J5FC28</accession>
<dbReference type="InParanoid" id="A0A5J5FC28"/>
<dbReference type="AlphaFoldDB" id="A0A5J5FC28"/>
<comment type="caution">
    <text evidence="2">The sequence shown here is derived from an EMBL/GenBank/DDBJ whole genome shotgun (WGS) entry which is preliminary data.</text>
</comment>
<dbReference type="EMBL" id="VXIS01000002">
    <property type="protein sequence ID" value="KAA8914905.1"/>
    <property type="molecule type" value="Genomic_DNA"/>
</dbReference>
<dbReference type="Proteomes" id="UP000326924">
    <property type="component" value="Unassembled WGS sequence"/>
</dbReference>
<feature type="transmembrane region" description="Helical" evidence="1">
    <location>
        <begin position="42"/>
        <end position="62"/>
    </location>
</feature>
<gene>
    <name evidence="2" type="ORF">FN846DRAFT_249026</name>
</gene>
<organism evidence="2 3">
    <name type="scientific">Sphaerosporella brunnea</name>
    <dbReference type="NCBI Taxonomy" id="1250544"/>
    <lineage>
        <taxon>Eukaryota</taxon>
        <taxon>Fungi</taxon>
        <taxon>Dikarya</taxon>
        <taxon>Ascomycota</taxon>
        <taxon>Pezizomycotina</taxon>
        <taxon>Pezizomycetes</taxon>
        <taxon>Pezizales</taxon>
        <taxon>Pyronemataceae</taxon>
        <taxon>Sphaerosporella</taxon>
    </lineage>
</organism>
<keyword evidence="3" id="KW-1185">Reference proteome</keyword>
<protein>
    <submittedName>
        <fullName evidence="2">Uncharacterized protein</fullName>
    </submittedName>
</protein>
<keyword evidence="1" id="KW-0472">Membrane</keyword>
<name>A0A5J5FC28_9PEZI</name>
<evidence type="ECO:0000313" key="2">
    <source>
        <dbReference type="EMBL" id="KAA8914905.1"/>
    </source>
</evidence>
<evidence type="ECO:0000313" key="3">
    <source>
        <dbReference type="Proteomes" id="UP000326924"/>
    </source>
</evidence>
<reference evidence="2 3" key="1">
    <citation type="submission" date="2019-09" db="EMBL/GenBank/DDBJ databases">
        <title>Draft genome of the ectomycorrhizal ascomycete Sphaerosporella brunnea.</title>
        <authorList>
            <consortium name="DOE Joint Genome Institute"/>
            <person name="Benucci G.M."/>
            <person name="Marozzi G."/>
            <person name="Antonielli L."/>
            <person name="Sanchez S."/>
            <person name="Marco P."/>
            <person name="Wang X."/>
            <person name="Falini L.B."/>
            <person name="Barry K."/>
            <person name="Haridas S."/>
            <person name="Lipzen A."/>
            <person name="Labutti K."/>
            <person name="Grigoriev I.V."/>
            <person name="Murat C."/>
            <person name="Martin F."/>
            <person name="Albertini E."/>
            <person name="Donnini D."/>
            <person name="Bonito G."/>
        </authorList>
    </citation>
    <scope>NUCLEOTIDE SEQUENCE [LARGE SCALE GENOMIC DNA]</scope>
    <source>
        <strain evidence="2 3">Sb_GMNB300</strain>
    </source>
</reference>
<evidence type="ECO:0000256" key="1">
    <source>
        <dbReference type="SAM" id="Phobius"/>
    </source>
</evidence>
<keyword evidence="1" id="KW-1133">Transmembrane helix</keyword>
<sequence>MIWTLQIRALLRGLGWKYLWWRPVAGLFRRKPPFCDSTVSTAVRMVTAGILFVFPFSLWYVATVDARDDIMIIRRWTGYPLTWNLSALQHRLLSLFSAFESISLFVMSGGCTRTISLITHAHTHADTGGYKLSRWKWRVRFRRFFFLSSGTSDERESNQNAG</sequence>
<keyword evidence="1" id="KW-0812">Transmembrane</keyword>